<sequence>IERLKKQKRVIKTQTSKLYTKLLRLMSNEKCEMAMITKPMKRSPDLFQQLWTRQIQAQLEDLRNTTPFQDDDVQEIEKFCGQFETREATTCQANGQKIRVNAVLDDASSASYISEEVAGVLGLSAPYEPVTVQVLNENIETFDTMPVDLILENSDGYSRSAGCVLKKIPIASKTQVTPLMPVSIPRLELLAAVLGLSMNPNRVGFIQSQTNLEQWQYIGTKDNPADMCSRGSKAAQLIDSVLWWRGSQFLQKTELEWQLKKIQSFPEEVKEAQLYTICDAQKKRFKEYEVIKNGKILPIRSSFSSHITSG</sequence>
<dbReference type="PANTHER" id="PTHR22955:SF69">
    <property type="entry name" value="REVERSE TRANSCRIPTASE_RETROTRANSPOSON-DERIVED PROTEIN RNASE H-LIKE DOMAIN-CONTAINING PROTEIN"/>
    <property type="match status" value="1"/>
</dbReference>
<dbReference type="OrthoDB" id="8049776at2759"/>
<name>A0A7D9JNA0_PARCT</name>
<proteinExistence type="predicted"/>
<feature type="non-terminal residue" evidence="1">
    <location>
        <position position="1"/>
    </location>
</feature>
<protein>
    <submittedName>
        <fullName evidence="1">Uncharacterized protein</fullName>
    </submittedName>
</protein>
<accession>A0A7D9JNA0</accession>
<dbReference type="AlphaFoldDB" id="A0A7D9JNA0"/>
<keyword evidence="2" id="KW-1185">Reference proteome</keyword>
<organism evidence="1 2">
    <name type="scientific">Paramuricea clavata</name>
    <name type="common">Red gorgonian</name>
    <name type="synonym">Violescent sea-whip</name>
    <dbReference type="NCBI Taxonomy" id="317549"/>
    <lineage>
        <taxon>Eukaryota</taxon>
        <taxon>Metazoa</taxon>
        <taxon>Cnidaria</taxon>
        <taxon>Anthozoa</taxon>
        <taxon>Octocorallia</taxon>
        <taxon>Malacalcyonacea</taxon>
        <taxon>Plexauridae</taxon>
        <taxon>Paramuricea</taxon>
    </lineage>
</organism>
<evidence type="ECO:0000313" key="2">
    <source>
        <dbReference type="Proteomes" id="UP001152795"/>
    </source>
</evidence>
<gene>
    <name evidence="1" type="ORF">PACLA_8A072697</name>
</gene>
<evidence type="ECO:0000313" key="1">
    <source>
        <dbReference type="EMBL" id="CAB4033268.1"/>
    </source>
</evidence>
<comment type="caution">
    <text evidence="1">The sequence shown here is derived from an EMBL/GenBank/DDBJ whole genome shotgun (WGS) entry which is preliminary data.</text>
</comment>
<dbReference type="PANTHER" id="PTHR22955">
    <property type="entry name" value="RETROTRANSPOSON"/>
    <property type="match status" value="1"/>
</dbReference>
<dbReference type="Proteomes" id="UP001152795">
    <property type="component" value="Unassembled WGS sequence"/>
</dbReference>
<dbReference type="EMBL" id="CACRXK020019094">
    <property type="protein sequence ID" value="CAB4033268.1"/>
    <property type="molecule type" value="Genomic_DNA"/>
</dbReference>
<reference evidence="1" key="1">
    <citation type="submission" date="2020-04" db="EMBL/GenBank/DDBJ databases">
        <authorList>
            <person name="Alioto T."/>
            <person name="Alioto T."/>
            <person name="Gomez Garrido J."/>
        </authorList>
    </citation>
    <scope>NUCLEOTIDE SEQUENCE</scope>
    <source>
        <strain evidence="1">A484AB</strain>
    </source>
</reference>
<feature type="non-terminal residue" evidence="1">
    <location>
        <position position="310"/>
    </location>
</feature>